<dbReference type="SUPFAM" id="SSF53850">
    <property type="entry name" value="Periplasmic binding protein-like II"/>
    <property type="match status" value="1"/>
</dbReference>
<evidence type="ECO:0000256" key="4">
    <source>
        <dbReference type="SAM" id="MobiDB-lite"/>
    </source>
</evidence>
<feature type="region of interest" description="Disordered" evidence="4">
    <location>
        <begin position="1"/>
        <end position="26"/>
    </location>
</feature>
<dbReference type="EMBL" id="JAUZEE010000017">
    <property type="protein sequence ID" value="MDP4302860.1"/>
    <property type="molecule type" value="Genomic_DNA"/>
</dbReference>
<dbReference type="InterPro" id="IPR005119">
    <property type="entry name" value="LysR_subst-bd"/>
</dbReference>
<keyword evidence="1" id="KW-0805">Transcription regulation</keyword>
<dbReference type="GO" id="GO:0003677">
    <property type="term" value="F:DNA binding"/>
    <property type="evidence" value="ECO:0007669"/>
    <property type="project" value="UniProtKB-KW"/>
</dbReference>
<keyword evidence="7" id="KW-1185">Reference proteome</keyword>
<accession>A0ABT9G8R2</accession>
<dbReference type="PANTHER" id="PTHR30579">
    <property type="entry name" value="TRANSCRIPTIONAL REGULATOR"/>
    <property type="match status" value="1"/>
</dbReference>
<keyword evidence="2 6" id="KW-0238">DNA-binding</keyword>
<dbReference type="Pfam" id="PF03466">
    <property type="entry name" value="LysR_substrate"/>
    <property type="match status" value="1"/>
</dbReference>
<reference evidence="6 7" key="1">
    <citation type="submission" date="2023-08" db="EMBL/GenBank/DDBJ databases">
        <authorList>
            <person name="Roldan D.M."/>
            <person name="Menes R.J."/>
        </authorList>
    </citation>
    <scope>NUCLEOTIDE SEQUENCE [LARGE SCALE GENOMIC DNA]</scope>
    <source>
        <strain evidence="6 7">CCM 2812</strain>
    </source>
</reference>
<feature type="compositionally biased region" description="Basic and acidic residues" evidence="4">
    <location>
        <begin position="16"/>
        <end position="26"/>
    </location>
</feature>
<evidence type="ECO:0000256" key="1">
    <source>
        <dbReference type="ARBA" id="ARBA00023015"/>
    </source>
</evidence>
<keyword evidence="3" id="KW-0804">Transcription</keyword>
<evidence type="ECO:0000313" key="7">
    <source>
        <dbReference type="Proteomes" id="UP001235760"/>
    </source>
</evidence>
<feature type="domain" description="LysR substrate-binding" evidence="5">
    <location>
        <begin position="28"/>
        <end position="209"/>
    </location>
</feature>
<name>A0ABT9G8R2_LEPDI</name>
<organism evidence="6 7">
    <name type="scientific">Leptothrix discophora</name>
    <dbReference type="NCBI Taxonomy" id="89"/>
    <lineage>
        <taxon>Bacteria</taxon>
        <taxon>Pseudomonadati</taxon>
        <taxon>Pseudomonadota</taxon>
        <taxon>Betaproteobacteria</taxon>
        <taxon>Burkholderiales</taxon>
        <taxon>Sphaerotilaceae</taxon>
        <taxon>Leptothrix</taxon>
    </lineage>
</organism>
<evidence type="ECO:0000256" key="2">
    <source>
        <dbReference type="ARBA" id="ARBA00023125"/>
    </source>
</evidence>
<sequence length="255" mass="27669">LKTSSGEHPQQPIEPSHLDRELGEQGRTHERVPIAVNADSLATWVLPALQPLVDEGVSLELVVDDQDFTHEWLRQGQVLGCVTTLDEALRACRVSPLCVMHYVAVASPAFLARHLSGGLHRGNFAQVPFVVFNRKDDVQAQWVAKAFGLRQPRLIQRHVPSAEAYVRAVASGWGVGVAAWPLVREAVEQGALRLLHPQVSIEIALHWHQWKLLGDDGGTAGSARPSLLDRIGAALAQGAPRDGRPPAEAVQAGRA</sequence>
<evidence type="ECO:0000259" key="5">
    <source>
        <dbReference type="Pfam" id="PF03466"/>
    </source>
</evidence>
<dbReference type="InterPro" id="IPR050176">
    <property type="entry name" value="LTTR"/>
</dbReference>
<feature type="non-terminal residue" evidence="6">
    <location>
        <position position="1"/>
    </location>
</feature>
<dbReference type="PANTHER" id="PTHR30579:SF2">
    <property type="entry name" value="HTH-TYPE TRANSCRIPTIONAL REGULATOR ARGP"/>
    <property type="match status" value="1"/>
</dbReference>
<dbReference type="RefSeq" id="WP_305751401.1">
    <property type="nucleotide sequence ID" value="NZ_JAUZEE010000017.1"/>
</dbReference>
<evidence type="ECO:0000313" key="6">
    <source>
        <dbReference type="EMBL" id="MDP4302860.1"/>
    </source>
</evidence>
<dbReference type="Proteomes" id="UP001235760">
    <property type="component" value="Unassembled WGS sequence"/>
</dbReference>
<evidence type="ECO:0000256" key="3">
    <source>
        <dbReference type="ARBA" id="ARBA00023163"/>
    </source>
</evidence>
<comment type="caution">
    <text evidence="6">The sequence shown here is derived from an EMBL/GenBank/DDBJ whole genome shotgun (WGS) entry which is preliminary data.</text>
</comment>
<dbReference type="NCBIfam" id="NF002964">
    <property type="entry name" value="PRK03635.1"/>
    <property type="match status" value="1"/>
</dbReference>
<gene>
    <name evidence="6" type="ORF">Q8X39_19660</name>
</gene>
<protein>
    <submittedName>
        <fullName evidence="6">ArgP/LysG family DNA-binding transcriptional regulator</fullName>
    </submittedName>
</protein>
<dbReference type="Gene3D" id="3.40.190.290">
    <property type="match status" value="1"/>
</dbReference>
<proteinExistence type="predicted"/>